<organism evidence="2 3">
    <name type="scientific">Prunus dulcis</name>
    <name type="common">Almond</name>
    <name type="synonym">Amygdalus dulcis</name>
    <dbReference type="NCBI Taxonomy" id="3755"/>
    <lineage>
        <taxon>Eukaryota</taxon>
        <taxon>Viridiplantae</taxon>
        <taxon>Streptophyta</taxon>
        <taxon>Embryophyta</taxon>
        <taxon>Tracheophyta</taxon>
        <taxon>Spermatophyta</taxon>
        <taxon>Magnoliopsida</taxon>
        <taxon>eudicotyledons</taxon>
        <taxon>Gunneridae</taxon>
        <taxon>Pentapetalae</taxon>
        <taxon>rosids</taxon>
        <taxon>fabids</taxon>
        <taxon>Rosales</taxon>
        <taxon>Rosaceae</taxon>
        <taxon>Amygdaloideae</taxon>
        <taxon>Amygdaleae</taxon>
        <taxon>Prunus</taxon>
    </lineage>
</organism>
<feature type="region of interest" description="Disordered" evidence="1">
    <location>
        <begin position="76"/>
        <end position="101"/>
    </location>
</feature>
<dbReference type="EMBL" id="CABIKO010000125">
    <property type="protein sequence ID" value="VVA27614.1"/>
    <property type="molecule type" value="Genomic_DNA"/>
</dbReference>
<dbReference type="InParanoid" id="A0A5E4FHH6"/>
<reference evidence="3" key="1">
    <citation type="journal article" date="2020" name="Plant J.">
        <title>Transposons played a major role in the diversification between the closely related almond and peach genomes: results from the almond genome sequence.</title>
        <authorList>
            <person name="Alioto T."/>
            <person name="Alexiou K.G."/>
            <person name="Bardil A."/>
            <person name="Barteri F."/>
            <person name="Castanera R."/>
            <person name="Cruz F."/>
            <person name="Dhingra A."/>
            <person name="Duval H."/>
            <person name="Fernandez I Marti A."/>
            <person name="Frias L."/>
            <person name="Galan B."/>
            <person name="Garcia J.L."/>
            <person name="Howad W."/>
            <person name="Gomez-Garrido J."/>
            <person name="Gut M."/>
            <person name="Julca I."/>
            <person name="Morata J."/>
            <person name="Puigdomenech P."/>
            <person name="Ribeca P."/>
            <person name="Rubio Cabetas M.J."/>
            <person name="Vlasova A."/>
            <person name="Wirthensohn M."/>
            <person name="Garcia-Mas J."/>
            <person name="Gabaldon T."/>
            <person name="Casacuberta J.M."/>
            <person name="Arus P."/>
        </authorList>
    </citation>
    <scope>NUCLEOTIDE SEQUENCE [LARGE SCALE GENOMIC DNA]</scope>
    <source>
        <strain evidence="3">cv. Texas</strain>
    </source>
</reference>
<proteinExistence type="predicted"/>
<evidence type="ECO:0000313" key="3">
    <source>
        <dbReference type="Proteomes" id="UP000327085"/>
    </source>
</evidence>
<name>A0A5E4FHH6_PRUDU</name>
<evidence type="ECO:0000256" key="1">
    <source>
        <dbReference type="SAM" id="MobiDB-lite"/>
    </source>
</evidence>
<gene>
    <name evidence="2" type="ORF">ALMOND_2B026402</name>
</gene>
<evidence type="ECO:0000313" key="2">
    <source>
        <dbReference type="EMBL" id="VVA27614.1"/>
    </source>
</evidence>
<feature type="compositionally biased region" description="Basic residues" evidence="1">
    <location>
        <begin position="76"/>
        <end position="89"/>
    </location>
</feature>
<dbReference type="Proteomes" id="UP000327085">
    <property type="component" value="Chromosome 5"/>
</dbReference>
<accession>A0A5E4FHH6</accession>
<sequence length="101" mass="11467">MLNIKSEEGPVMPFPQFDMKSWGACNANSSFSVSVEISPSSFPEFICKPHLVFISDNAQDKQHLYVDVPLADNTTRRHRSRMNKFKRNASKSPHSHAECVE</sequence>
<dbReference type="AlphaFoldDB" id="A0A5E4FHH6"/>
<protein>
    <submittedName>
        <fullName evidence="2">Uncharacterized protein</fullName>
    </submittedName>
</protein>
<dbReference type="Gramene" id="VVA27614">
    <property type="protein sequence ID" value="VVA27614"/>
    <property type="gene ID" value="Prudul26B026402"/>
</dbReference>